<reference evidence="2 3" key="1">
    <citation type="journal article" date="2021" name="BMC Biol.">
        <title>Horizontally acquired antibacterial genes associated with adaptive radiation of ladybird beetles.</title>
        <authorList>
            <person name="Li H.S."/>
            <person name="Tang X.F."/>
            <person name="Huang Y.H."/>
            <person name="Xu Z.Y."/>
            <person name="Chen M.L."/>
            <person name="Du X.Y."/>
            <person name="Qiu B.Y."/>
            <person name="Chen P.T."/>
            <person name="Zhang W."/>
            <person name="Slipinski A."/>
            <person name="Escalona H.E."/>
            <person name="Waterhouse R.M."/>
            <person name="Zwick A."/>
            <person name="Pang H."/>
        </authorList>
    </citation>
    <scope>NUCLEOTIDE SEQUENCE [LARGE SCALE GENOMIC DNA]</scope>
    <source>
        <strain evidence="2">SYSU2018</strain>
    </source>
</reference>
<sequence>MGNLMAKPQEPEFSSSDVSEEENDISLDSDGTILHSTLSQRPVCITLSDVREMESNLEEYEKVECCM</sequence>
<evidence type="ECO:0000313" key="3">
    <source>
        <dbReference type="Proteomes" id="UP001516400"/>
    </source>
</evidence>
<feature type="region of interest" description="Disordered" evidence="1">
    <location>
        <begin position="1"/>
        <end position="32"/>
    </location>
</feature>
<protein>
    <submittedName>
        <fullName evidence="2">Uncharacterized protein</fullName>
    </submittedName>
</protein>
<accession>A0ABD2NUA0</accession>
<dbReference type="Proteomes" id="UP001516400">
    <property type="component" value="Unassembled WGS sequence"/>
</dbReference>
<dbReference type="EMBL" id="JABFTP020000144">
    <property type="protein sequence ID" value="KAL3282268.1"/>
    <property type="molecule type" value="Genomic_DNA"/>
</dbReference>
<feature type="compositionally biased region" description="Acidic residues" evidence="1">
    <location>
        <begin position="18"/>
        <end position="27"/>
    </location>
</feature>
<comment type="caution">
    <text evidence="2">The sequence shown here is derived from an EMBL/GenBank/DDBJ whole genome shotgun (WGS) entry which is preliminary data.</text>
</comment>
<proteinExistence type="predicted"/>
<evidence type="ECO:0000256" key="1">
    <source>
        <dbReference type="SAM" id="MobiDB-lite"/>
    </source>
</evidence>
<organism evidence="2 3">
    <name type="scientific">Cryptolaemus montrouzieri</name>
    <dbReference type="NCBI Taxonomy" id="559131"/>
    <lineage>
        <taxon>Eukaryota</taxon>
        <taxon>Metazoa</taxon>
        <taxon>Ecdysozoa</taxon>
        <taxon>Arthropoda</taxon>
        <taxon>Hexapoda</taxon>
        <taxon>Insecta</taxon>
        <taxon>Pterygota</taxon>
        <taxon>Neoptera</taxon>
        <taxon>Endopterygota</taxon>
        <taxon>Coleoptera</taxon>
        <taxon>Polyphaga</taxon>
        <taxon>Cucujiformia</taxon>
        <taxon>Coccinelloidea</taxon>
        <taxon>Coccinellidae</taxon>
        <taxon>Scymninae</taxon>
        <taxon>Scymnini</taxon>
        <taxon>Cryptolaemus</taxon>
    </lineage>
</organism>
<dbReference type="AlphaFoldDB" id="A0ABD2NUA0"/>
<evidence type="ECO:0000313" key="2">
    <source>
        <dbReference type="EMBL" id="KAL3282268.1"/>
    </source>
</evidence>
<gene>
    <name evidence="2" type="ORF">HHI36_005459</name>
</gene>
<keyword evidence="3" id="KW-1185">Reference proteome</keyword>
<name>A0ABD2NUA0_9CUCU</name>